<organism evidence="6 7">
    <name type="scientific">Rehmannia glutinosa</name>
    <name type="common">Chinese foxglove</name>
    <dbReference type="NCBI Taxonomy" id="99300"/>
    <lineage>
        <taxon>Eukaryota</taxon>
        <taxon>Viridiplantae</taxon>
        <taxon>Streptophyta</taxon>
        <taxon>Embryophyta</taxon>
        <taxon>Tracheophyta</taxon>
        <taxon>Spermatophyta</taxon>
        <taxon>Magnoliopsida</taxon>
        <taxon>eudicotyledons</taxon>
        <taxon>Gunneridae</taxon>
        <taxon>Pentapetalae</taxon>
        <taxon>asterids</taxon>
        <taxon>lamiids</taxon>
        <taxon>Lamiales</taxon>
        <taxon>Orobanchaceae</taxon>
        <taxon>Rehmannieae</taxon>
        <taxon>Rehmannia</taxon>
    </lineage>
</organism>
<name>A0ABR0UJ44_REHGL</name>
<sequence>MGYLEDDENRNDNCFRNNNLNVDSRDDATQQIDSGDSEDDGTDDFRYLTNTMPVDDDNYLLEDAFETQLVNLAGETQVVDLGGETQVLDDLDCMKDMPIEFLNEFYNEDAAVSNCEGAINTQAFCETQELSQDDSEKIDGSDSVGLESTVDDHPARQGSLFRGFTSIRAASIRASGLAAHERGANRNSYPTSSDKSSLEQQTRKKDGPSLSGCLLESGLKNDLECLQNEYNEDGEELRNSNKCKVASAAVRKLFKDDEVGQSGAEINHPDDNIDMPDVLASENCLAGLSYANSQEPGELSQAHALEVVDKFLDLNAMDIDEGFGKIVQNVERPKVVSGAKGSRDLAKSSILKSADQECGIFDWDDTREDDGGGEFFLRKKELFFDSPKQRFLTEPRKPRCSNLKSVKAVKSNGDEKEQKCTKNRSGHSVYSDSGLMLHKLRAKGKPLYCGEEVIRKNLMKDLNEQLNVETELKLVEKDTNKDVQDMKDIGPDTQIAVEAMETLCFEVNLTDGNGNDPDKGAHSTAKATKKNQLSNCPARSEECLTRKRPYHTSVGVVTRQAKQIKRTPIRASDKSSLSPKQSKKIRKRNDTVLQEAEQRGPTDVTVSAYHGTKSTGQRSEKMRHLEDHLGFSVPVAHRTRKCTELRRSKAADTFDAREEKKDLLSALVLKKRTAAKDKNAEIVSIENGRKVGSNGSSASNIGAMDNLQEKRSRQENLAGHQAGTQYNGRLTRSRKVAASISLDPSRSNNSSTCNGPALSSLDIQSGKIPLHQTVNNGSSMDAAAQRDSDQAKVGTGTSKQHDEKSDAEKSCDTAEANDRLEASPPATCRTPINNVSPICMGDEYHKQSCRKNLSRLSLITEINNLVSGSPGSYGGMKESRKRKDITNIRVLFSQHLDEDVIKQQKKILTRLGGAVASFMSDATHFVADEFVRTRNMLEAIASGKPVVTHLWLESCGQASCLIDEKNYILRDSRKEKEFGFSLPVSLSRACQHPLLQGQKVLVTPNTKPGKDILANLVKAVHGLAVERLGRSVLKAEKLPDDLLILSCEEDYDVCVPFLEKDDIFIMTVASWGNCRCLLDILSTYGQFFGQVFSPEKSKVYFSDSTSHSLKARIQSHLGISRGTFPKYFFISIVSHLRYCTRD</sequence>
<dbReference type="PANTHER" id="PTHR23196">
    <property type="entry name" value="PAX TRANSCRIPTION ACTIVATION DOMAIN INTERACTING PROTEIN"/>
    <property type="match status" value="1"/>
</dbReference>
<dbReference type="Gene3D" id="3.40.50.10190">
    <property type="entry name" value="BRCT domain"/>
    <property type="match status" value="2"/>
</dbReference>
<evidence type="ECO:0000313" key="7">
    <source>
        <dbReference type="Proteomes" id="UP001318860"/>
    </source>
</evidence>
<dbReference type="SMART" id="SM00292">
    <property type="entry name" value="BRCT"/>
    <property type="match status" value="1"/>
</dbReference>
<dbReference type="PROSITE" id="PS50172">
    <property type="entry name" value="BRCT"/>
    <property type="match status" value="1"/>
</dbReference>
<feature type="compositionally biased region" description="Basic and acidic residues" evidence="4">
    <location>
        <begin position="799"/>
        <end position="821"/>
    </location>
</feature>
<evidence type="ECO:0000256" key="3">
    <source>
        <dbReference type="ARBA" id="ARBA00023242"/>
    </source>
</evidence>
<dbReference type="InterPro" id="IPR001357">
    <property type="entry name" value="BRCT_dom"/>
</dbReference>
<feature type="region of interest" description="Disordered" evidence="4">
    <location>
        <begin position="513"/>
        <end position="540"/>
    </location>
</feature>
<reference evidence="6 7" key="1">
    <citation type="journal article" date="2021" name="Comput. Struct. Biotechnol. J.">
        <title>De novo genome assembly of the potent medicinal plant Rehmannia glutinosa using nanopore technology.</title>
        <authorList>
            <person name="Ma L."/>
            <person name="Dong C."/>
            <person name="Song C."/>
            <person name="Wang X."/>
            <person name="Zheng X."/>
            <person name="Niu Y."/>
            <person name="Chen S."/>
            <person name="Feng W."/>
        </authorList>
    </citation>
    <scope>NUCLEOTIDE SEQUENCE [LARGE SCALE GENOMIC DNA]</scope>
    <source>
        <strain evidence="6">DH-2019</strain>
    </source>
</reference>
<protein>
    <recommendedName>
        <fullName evidence="5">BRCT domain-containing protein</fullName>
    </recommendedName>
</protein>
<feature type="compositionally biased region" description="Low complexity" evidence="4">
    <location>
        <begin position="12"/>
        <end position="22"/>
    </location>
</feature>
<feature type="region of interest" description="Disordered" evidence="4">
    <location>
        <begin position="128"/>
        <end position="157"/>
    </location>
</feature>
<feature type="compositionally biased region" description="Polar residues" evidence="4">
    <location>
        <begin position="185"/>
        <end position="200"/>
    </location>
</feature>
<evidence type="ECO:0000256" key="1">
    <source>
        <dbReference type="ARBA" id="ARBA00004123"/>
    </source>
</evidence>
<dbReference type="CDD" id="cd17744">
    <property type="entry name" value="BRCT_MDC1_rpt1"/>
    <property type="match status" value="1"/>
</dbReference>
<dbReference type="Pfam" id="PF16770">
    <property type="entry name" value="RTT107_BRCT_5"/>
    <property type="match status" value="1"/>
</dbReference>
<keyword evidence="2" id="KW-0227">DNA damage</keyword>
<gene>
    <name evidence="6" type="ORF">DH2020_043628</name>
</gene>
<dbReference type="Pfam" id="PF16589">
    <property type="entry name" value="BRCT_2"/>
    <property type="match status" value="1"/>
</dbReference>
<feature type="compositionally biased region" description="Polar residues" evidence="4">
    <location>
        <begin position="742"/>
        <end position="754"/>
    </location>
</feature>
<evidence type="ECO:0000259" key="5">
    <source>
        <dbReference type="PROSITE" id="PS50172"/>
    </source>
</evidence>
<feature type="region of interest" description="Disordered" evidence="4">
    <location>
        <begin position="554"/>
        <end position="600"/>
    </location>
</feature>
<dbReference type="InterPro" id="IPR051579">
    <property type="entry name" value="DDR_Transcriptional_Reg"/>
</dbReference>
<dbReference type="PANTHER" id="PTHR23196:SF1">
    <property type="entry name" value="PAX-INTERACTING PROTEIN 1"/>
    <property type="match status" value="1"/>
</dbReference>
<dbReference type="EMBL" id="JABTTQ020002671">
    <property type="protein sequence ID" value="KAK6122629.1"/>
    <property type="molecule type" value="Genomic_DNA"/>
</dbReference>
<evidence type="ECO:0000256" key="4">
    <source>
        <dbReference type="SAM" id="MobiDB-lite"/>
    </source>
</evidence>
<dbReference type="Proteomes" id="UP001318860">
    <property type="component" value="Unassembled WGS sequence"/>
</dbReference>
<feature type="region of interest" description="Disordered" evidence="4">
    <location>
        <begin position="178"/>
        <end position="211"/>
    </location>
</feature>
<accession>A0ABR0UJ44</accession>
<feature type="region of interest" description="Disordered" evidence="4">
    <location>
        <begin position="708"/>
        <end position="825"/>
    </location>
</feature>
<evidence type="ECO:0000313" key="6">
    <source>
        <dbReference type="EMBL" id="KAK6122629.1"/>
    </source>
</evidence>
<dbReference type="SUPFAM" id="SSF52113">
    <property type="entry name" value="BRCT domain"/>
    <property type="match status" value="1"/>
</dbReference>
<keyword evidence="7" id="KW-1185">Reference proteome</keyword>
<proteinExistence type="predicted"/>
<feature type="region of interest" description="Disordered" evidence="4">
    <location>
        <begin position="1"/>
        <end position="42"/>
    </location>
</feature>
<keyword evidence="3" id="KW-0539">Nucleus</keyword>
<dbReference type="InterPro" id="IPR036420">
    <property type="entry name" value="BRCT_dom_sf"/>
</dbReference>
<evidence type="ECO:0000256" key="2">
    <source>
        <dbReference type="ARBA" id="ARBA00022763"/>
    </source>
</evidence>
<comment type="subcellular location">
    <subcellularLocation>
        <location evidence="1">Nucleus</location>
    </subcellularLocation>
</comment>
<feature type="domain" description="BRCT" evidence="5">
    <location>
        <begin position="880"/>
        <end position="969"/>
    </location>
</feature>
<comment type="caution">
    <text evidence="6">The sequence shown here is derived from an EMBL/GenBank/DDBJ whole genome shotgun (WGS) entry which is preliminary data.</text>
</comment>